<proteinExistence type="predicted"/>
<keyword evidence="2" id="KW-1185">Reference proteome</keyword>
<dbReference type="EMBL" id="BMMK01000011">
    <property type="protein sequence ID" value="GGM55329.1"/>
    <property type="molecule type" value="Genomic_DNA"/>
</dbReference>
<gene>
    <name evidence="1" type="ORF">GCM10012275_28100</name>
</gene>
<reference evidence="1" key="2">
    <citation type="submission" date="2020-09" db="EMBL/GenBank/DDBJ databases">
        <authorList>
            <person name="Sun Q."/>
            <person name="Zhou Y."/>
        </authorList>
    </citation>
    <scope>NUCLEOTIDE SEQUENCE</scope>
    <source>
        <strain evidence="1">CGMCC 4.5737</strain>
    </source>
</reference>
<protein>
    <submittedName>
        <fullName evidence="1">Uncharacterized protein</fullName>
    </submittedName>
</protein>
<dbReference type="RefSeq" id="WP_189057733.1">
    <property type="nucleotide sequence ID" value="NZ_BMMK01000011.1"/>
</dbReference>
<reference evidence="1" key="1">
    <citation type="journal article" date="2014" name="Int. J. Syst. Evol. Microbiol.">
        <title>Complete genome sequence of Corynebacterium casei LMG S-19264T (=DSM 44701T), isolated from a smear-ripened cheese.</title>
        <authorList>
            <consortium name="US DOE Joint Genome Institute (JGI-PGF)"/>
            <person name="Walter F."/>
            <person name="Albersmeier A."/>
            <person name="Kalinowski J."/>
            <person name="Ruckert C."/>
        </authorList>
    </citation>
    <scope>NUCLEOTIDE SEQUENCE</scope>
    <source>
        <strain evidence="1">CGMCC 4.5737</strain>
    </source>
</reference>
<accession>A0A8J3C8K8</accession>
<sequence>MEPLHPHRVSYYRIVKGSRHLVATEDVDDYGFYLGWERGEPVTRPAKDYACGLLDEHLDRGVLLPRLTSGERWYITVHRIMPDGSRRLLCEVGANAVVDDGGIVSVSPSGQPATSRRRSA</sequence>
<name>A0A8J3C8K8_9PSEU</name>
<evidence type="ECO:0000313" key="1">
    <source>
        <dbReference type="EMBL" id="GGM55329.1"/>
    </source>
</evidence>
<dbReference type="AlphaFoldDB" id="A0A8J3C8K8"/>
<organism evidence="1 2">
    <name type="scientific">Longimycelium tulufanense</name>
    <dbReference type="NCBI Taxonomy" id="907463"/>
    <lineage>
        <taxon>Bacteria</taxon>
        <taxon>Bacillati</taxon>
        <taxon>Actinomycetota</taxon>
        <taxon>Actinomycetes</taxon>
        <taxon>Pseudonocardiales</taxon>
        <taxon>Pseudonocardiaceae</taxon>
        <taxon>Longimycelium</taxon>
    </lineage>
</organism>
<evidence type="ECO:0000313" key="2">
    <source>
        <dbReference type="Proteomes" id="UP000637578"/>
    </source>
</evidence>
<dbReference type="Proteomes" id="UP000637578">
    <property type="component" value="Unassembled WGS sequence"/>
</dbReference>
<comment type="caution">
    <text evidence="1">The sequence shown here is derived from an EMBL/GenBank/DDBJ whole genome shotgun (WGS) entry which is preliminary data.</text>
</comment>